<evidence type="ECO:0000256" key="4">
    <source>
        <dbReference type="ARBA" id="ARBA00023163"/>
    </source>
</evidence>
<dbReference type="InterPro" id="IPR000847">
    <property type="entry name" value="LysR_HTH_N"/>
</dbReference>
<comment type="similarity">
    <text evidence="1">Belongs to the LysR transcriptional regulatory family.</text>
</comment>
<dbReference type="InterPro" id="IPR036390">
    <property type="entry name" value="WH_DNA-bd_sf"/>
</dbReference>
<gene>
    <name evidence="6" type="ORF">WAE96_11100</name>
</gene>
<evidence type="ECO:0000313" key="6">
    <source>
        <dbReference type="EMBL" id="MEI4550213.1"/>
    </source>
</evidence>
<evidence type="ECO:0000256" key="3">
    <source>
        <dbReference type="ARBA" id="ARBA00023125"/>
    </source>
</evidence>
<dbReference type="RefSeq" id="WP_336435486.1">
    <property type="nucleotide sequence ID" value="NZ_JBAWKS010000001.1"/>
</dbReference>
<reference evidence="6 7" key="1">
    <citation type="submission" date="2023-12" db="EMBL/GenBank/DDBJ databases">
        <title>Friends and Foes: Symbiotic and Algicidal bacterial influence on Karenia brevis blooms.</title>
        <authorList>
            <person name="Fei C."/>
            <person name="Mohamed A.R."/>
            <person name="Booker A."/>
            <person name="Arshad M."/>
            <person name="Klass S."/>
            <person name="Ahn S."/>
            <person name="Gilbert P.M."/>
            <person name="Heil C.A."/>
            <person name="Martinez J.M."/>
            <person name="Amin S.A."/>
        </authorList>
    </citation>
    <scope>NUCLEOTIDE SEQUENCE [LARGE SCALE GENOMIC DNA]</scope>
    <source>
        <strain evidence="6 7">CE15</strain>
    </source>
</reference>
<organism evidence="6 7">
    <name type="scientific">Pseudoalteromonas spongiae</name>
    <dbReference type="NCBI Taxonomy" id="298657"/>
    <lineage>
        <taxon>Bacteria</taxon>
        <taxon>Pseudomonadati</taxon>
        <taxon>Pseudomonadota</taxon>
        <taxon>Gammaproteobacteria</taxon>
        <taxon>Alteromonadales</taxon>
        <taxon>Pseudoalteromonadaceae</taxon>
        <taxon>Pseudoalteromonas</taxon>
    </lineage>
</organism>
<feature type="domain" description="HTH lysR-type" evidence="5">
    <location>
        <begin position="10"/>
        <end position="62"/>
    </location>
</feature>
<dbReference type="PANTHER" id="PTHR30537:SF74">
    <property type="entry name" value="HTH-TYPE TRANSCRIPTIONAL REGULATOR TRPI"/>
    <property type="match status" value="1"/>
</dbReference>
<dbReference type="Gene3D" id="1.10.10.10">
    <property type="entry name" value="Winged helix-like DNA-binding domain superfamily/Winged helix DNA-binding domain"/>
    <property type="match status" value="1"/>
</dbReference>
<dbReference type="Gene3D" id="3.40.190.10">
    <property type="entry name" value="Periplasmic binding protein-like II"/>
    <property type="match status" value="2"/>
</dbReference>
<evidence type="ECO:0000259" key="5">
    <source>
        <dbReference type="PROSITE" id="PS50931"/>
    </source>
</evidence>
<dbReference type="PROSITE" id="PS50931">
    <property type="entry name" value="HTH_LYSR"/>
    <property type="match status" value="1"/>
</dbReference>
<evidence type="ECO:0000256" key="2">
    <source>
        <dbReference type="ARBA" id="ARBA00023015"/>
    </source>
</evidence>
<evidence type="ECO:0000256" key="1">
    <source>
        <dbReference type="ARBA" id="ARBA00009437"/>
    </source>
</evidence>
<keyword evidence="3" id="KW-0238">DNA-binding</keyword>
<dbReference type="InterPro" id="IPR058163">
    <property type="entry name" value="LysR-type_TF_proteobact-type"/>
</dbReference>
<dbReference type="InterPro" id="IPR036388">
    <property type="entry name" value="WH-like_DNA-bd_sf"/>
</dbReference>
<comment type="caution">
    <text evidence="6">The sequence shown here is derived from an EMBL/GenBank/DDBJ whole genome shotgun (WGS) entry which is preliminary data.</text>
</comment>
<name>A0ABU8EVI2_9GAMM</name>
<protein>
    <submittedName>
        <fullName evidence="6">LysR family transcriptional regulator</fullName>
    </submittedName>
</protein>
<dbReference type="EMBL" id="JBAWKS010000001">
    <property type="protein sequence ID" value="MEI4550213.1"/>
    <property type="molecule type" value="Genomic_DNA"/>
</dbReference>
<sequence length="290" mass="32765">MLISSQLPNLHTFVVVAEQLNFSRASDLLHLTPSAVSHQMKQLENHLDVKLFIRQSKGVALTSEAKQLYGSVKKAFSEIEFGIEKAQAPKVKKLVIAAIPSVVSCVLVNKLAELQALLPNYQIHFISQHQIVNFEQQNIDCHIHFGNGKYAHSVAEKLANEVVYPVCAPNVYEMRHQLPLIHYAAGMEDKPGGISWQHWQKHFQLPTIPAQFVFDEVGLTLNAAKNGVGKALAWHQLVKPLIKDKQLKRIGETQITLPFSYYFVTPKCHTQRVELSILYQWLQAQFARAC</sequence>
<accession>A0ABU8EVI2</accession>
<keyword evidence="4" id="KW-0804">Transcription</keyword>
<dbReference type="Pfam" id="PF03466">
    <property type="entry name" value="LysR_substrate"/>
    <property type="match status" value="1"/>
</dbReference>
<dbReference type="SUPFAM" id="SSF46785">
    <property type="entry name" value="Winged helix' DNA-binding domain"/>
    <property type="match status" value="1"/>
</dbReference>
<keyword evidence="2" id="KW-0805">Transcription regulation</keyword>
<dbReference type="Proteomes" id="UP001382455">
    <property type="component" value="Unassembled WGS sequence"/>
</dbReference>
<keyword evidence="7" id="KW-1185">Reference proteome</keyword>
<dbReference type="SUPFAM" id="SSF53850">
    <property type="entry name" value="Periplasmic binding protein-like II"/>
    <property type="match status" value="1"/>
</dbReference>
<evidence type="ECO:0000313" key="7">
    <source>
        <dbReference type="Proteomes" id="UP001382455"/>
    </source>
</evidence>
<dbReference type="PANTHER" id="PTHR30537">
    <property type="entry name" value="HTH-TYPE TRANSCRIPTIONAL REGULATOR"/>
    <property type="match status" value="1"/>
</dbReference>
<dbReference type="Pfam" id="PF00126">
    <property type="entry name" value="HTH_1"/>
    <property type="match status" value="1"/>
</dbReference>
<dbReference type="InterPro" id="IPR005119">
    <property type="entry name" value="LysR_subst-bd"/>
</dbReference>
<proteinExistence type="inferred from homology"/>
<dbReference type="PRINTS" id="PR00039">
    <property type="entry name" value="HTHLYSR"/>
</dbReference>